<dbReference type="Pfam" id="PF02028">
    <property type="entry name" value="BCCT"/>
    <property type="match status" value="1"/>
</dbReference>
<accession>A0ABS7SDA8</accession>
<comment type="subcellular location">
    <subcellularLocation>
        <location evidence="1">Cell membrane</location>
        <topology evidence="1">Multi-pass membrane protein</topology>
    </subcellularLocation>
</comment>
<evidence type="ECO:0000256" key="7">
    <source>
        <dbReference type="ARBA" id="ARBA00023136"/>
    </source>
</evidence>
<dbReference type="NCBIfam" id="TIGR00842">
    <property type="entry name" value="bcct"/>
    <property type="match status" value="1"/>
</dbReference>
<comment type="similarity">
    <text evidence="2">Belongs to the BCCT transporter (TC 2.A.15) family.</text>
</comment>
<evidence type="ECO:0000256" key="6">
    <source>
        <dbReference type="ARBA" id="ARBA00022989"/>
    </source>
</evidence>
<dbReference type="EMBL" id="JAGSHT010000018">
    <property type="protein sequence ID" value="MBZ2198348.1"/>
    <property type="molecule type" value="Genomic_DNA"/>
</dbReference>
<reference evidence="10 11" key="1">
    <citation type="submission" date="2021-04" db="EMBL/GenBank/DDBJ databases">
        <title>Ruania sp. nov., isolated from sandy soil of mangrove forest.</title>
        <authorList>
            <person name="Ge X."/>
            <person name="Huang R."/>
            <person name="Liu W."/>
        </authorList>
    </citation>
    <scope>NUCLEOTIDE SEQUENCE [LARGE SCALE GENOMIC DNA]</scope>
    <source>
        <strain evidence="10 11">N2-46</strain>
    </source>
</reference>
<keyword evidence="7 9" id="KW-0472">Membrane</keyword>
<dbReference type="Proteomes" id="UP000826651">
    <property type="component" value="Unassembled WGS sequence"/>
</dbReference>
<feature type="transmembrane region" description="Helical" evidence="9">
    <location>
        <begin position="348"/>
        <end position="366"/>
    </location>
</feature>
<keyword evidence="4" id="KW-1003">Cell membrane</keyword>
<evidence type="ECO:0000256" key="1">
    <source>
        <dbReference type="ARBA" id="ARBA00004651"/>
    </source>
</evidence>
<protein>
    <submittedName>
        <fullName evidence="10">BCCT family transporter</fullName>
    </submittedName>
</protein>
<feature type="transmembrane region" description="Helical" evidence="9">
    <location>
        <begin position="435"/>
        <end position="454"/>
    </location>
</feature>
<feature type="transmembrane region" description="Helical" evidence="9">
    <location>
        <begin position="34"/>
        <end position="53"/>
    </location>
</feature>
<evidence type="ECO:0000256" key="5">
    <source>
        <dbReference type="ARBA" id="ARBA00022692"/>
    </source>
</evidence>
<gene>
    <name evidence="10" type="ORF">KCQ71_19515</name>
</gene>
<feature type="transmembrane region" description="Helical" evidence="9">
    <location>
        <begin position="170"/>
        <end position="189"/>
    </location>
</feature>
<sequence length="569" mass="61155">MQPTESGVAPDDAPPPGPPSDQPRLHWYESIHPSVFWPALIIVVSFVVIAIAGGDAVTEAIGTLQSGVVGGFGWYYTVIVTGFVVFALWCGFGHFGDIKLAKGDEEPEFTIGSWLAMLFAAGMGIGLVFWGVAEPLHHFAGIPNRASGVGAMDEQGMEDSLVITFLHWGLHPWAIYVVVGLAVAYAVHVKRRPISIRWTLEPLFGGRVKGWLGDVIDIAAIVGTLFGVATSLGIGVAQIAGGLEFLEIIGTPSNLTLAILIGSITLLAVISVVTGVKKGMKWLSNINMVMAIGLLVFVLIAGPTLFLLREYIQATGAYLWDLIRLSFSTSALAVTDGAGVEWQGWWTAFYWGWWISWAPFVGIFIARISRGRTIREFVLGVLFVPTVFSLLWFTVLGGTAMYREVFGEGGLIQTDAAGGNVVHESNTLFGMLQGLPGGTVVAGASIILIVLFFVTSSDSGSLVVDMLASGGDPDPPTWSRVLWGVLEGAVALALVFAGGLMALRGVAIAIALPFSVVMILMCFACLKQFRQERKQMVAVQRALVRDRLTQHVSRTLIDEGLVEERPKRK</sequence>
<evidence type="ECO:0000256" key="4">
    <source>
        <dbReference type="ARBA" id="ARBA00022475"/>
    </source>
</evidence>
<evidence type="ECO:0000313" key="10">
    <source>
        <dbReference type="EMBL" id="MBZ2198348.1"/>
    </source>
</evidence>
<evidence type="ECO:0000256" key="9">
    <source>
        <dbReference type="SAM" id="Phobius"/>
    </source>
</evidence>
<name>A0ABS7SDA8_9MICO</name>
<feature type="transmembrane region" description="Helical" evidence="9">
    <location>
        <begin position="210"/>
        <end position="235"/>
    </location>
</feature>
<evidence type="ECO:0000256" key="2">
    <source>
        <dbReference type="ARBA" id="ARBA00005658"/>
    </source>
</evidence>
<feature type="transmembrane region" description="Helical" evidence="9">
    <location>
        <begin position="288"/>
        <end position="308"/>
    </location>
</feature>
<evidence type="ECO:0000313" key="11">
    <source>
        <dbReference type="Proteomes" id="UP000826651"/>
    </source>
</evidence>
<dbReference type="InterPro" id="IPR000060">
    <property type="entry name" value="BCCT_transptr"/>
</dbReference>
<keyword evidence="11" id="KW-1185">Reference proteome</keyword>
<feature type="transmembrane region" description="Helical" evidence="9">
    <location>
        <begin position="255"/>
        <end position="276"/>
    </location>
</feature>
<feature type="transmembrane region" description="Helical" evidence="9">
    <location>
        <begin position="378"/>
        <end position="402"/>
    </location>
</feature>
<proteinExistence type="inferred from homology"/>
<evidence type="ECO:0000256" key="8">
    <source>
        <dbReference type="SAM" id="MobiDB-lite"/>
    </source>
</evidence>
<keyword evidence="5 9" id="KW-0812">Transmembrane</keyword>
<feature type="transmembrane region" description="Helical" evidence="9">
    <location>
        <begin position="481"/>
        <end position="500"/>
    </location>
</feature>
<feature type="compositionally biased region" description="Pro residues" evidence="8">
    <location>
        <begin position="12"/>
        <end position="21"/>
    </location>
</feature>
<feature type="transmembrane region" description="Helical" evidence="9">
    <location>
        <begin position="73"/>
        <end position="92"/>
    </location>
</feature>
<dbReference type="RefSeq" id="WP_223409064.1">
    <property type="nucleotide sequence ID" value="NZ_JAGSHT010000018.1"/>
</dbReference>
<feature type="region of interest" description="Disordered" evidence="8">
    <location>
        <begin position="1"/>
        <end position="23"/>
    </location>
</feature>
<dbReference type="PANTHER" id="PTHR30047">
    <property type="entry name" value="HIGH-AFFINITY CHOLINE TRANSPORT PROTEIN-RELATED"/>
    <property type="match status" value="1"/>
</dbReference>
<feature type="transmembrane region" description="Helical" evidence="9">
    <location>
        <begin position="506"/>
        <end position="526"/>
    </location>
</feature>
<dbReference type="PANTHER" id="PTHR30047:SF7">
    <property type="entry name" value="HIGH-AFFINITY CHOLINE TRANSPORT PROTEIN"/>
    <property type="match status" value="1"/>
</dbReference>
<keyword evidence="6 9" id="KW-1133">Transmembrane helix</keyword>
<evidence type="ECO:0000256" key="3">
    <source>
        <dbReference type="ARBA" id="ARBA00022448"/>
    </source>
</evidence>
<feature type="transmembrane region" description="Helical" evidence="9">
    <location>
        <begin position="113"/>
        <end position="133"/>
    </location>
</feature>
<comment type="caution">
    <text evidence="10">The sequence shown here is derived from an EMBL/GenBank/DDBJ whole genome shotgun (WGS) entry which is preliminary data.</text>
</comment>
<keyword evidence="3" id="KW-0813">Transport</keyword>
<organism evidence="10 11">
    <name type="scientific">Occultella gossypii</name>
    <dbReference type="NCBI Taxonomy" id="2800820"/>
    <lineage>
        <taxon>Bacteria</taxon>
        <taxon>Bacillati</taxon>
        <taxon>Actinomycetota</taxon>
        <taxon>Actinomycetes</taxon>
        <taxon>Micrococcales</taxon>
        <taxon>Ruaniaceae</taxon>
        <taxon>Occultella</taxon>
    </lineage>
</organism>